<evidence type="ECO:0000313" key="2">
    <source>
        <dbReference type="Proteomes" id="UP000600214"/>
    </source>
</evidence>
<dbReference type="EMBL" id="BMIA01000001">
    <property type="protein sequence ID" value="GGH30614.1"/>
    <property type="molecule type" value="Genomic_DNA"/>
</dbReference>
<organism evidence="1 2">
    <name type="scientific">Dyadobacter endophyticus</name>
    <dbReference type="NCBI Taxonomy" id="1749036"/>
    <lineage>
        <taxon>Bacteria</taxon>
        <taxon>Pseudomonadati</taxon>
        <taxon>Bacteroidota</taxon>
        <taxon>Cytophagia</taxon>
        <taxon>Cytophagales</taxon>
        <taxon>Spirosomataceae</taxon>
        <taxon>Dyadobacter</taxon>
    </lineage>
</organism>
<sequence length="55" mass="6557">MCRDMTGYSYPWTKQKQKRKKEYEGGYETGKYVGDKRLAEDFLLQKDKCFIHNSG</sequence>
<name>A0ABQ1YM73_9BACT</name>
<keyword evidence="2" id="KW-1185">Reference proteome</keyword>
<comment type="caution">
    <text evidence="1">The sequence shown here is derived from an EMBL/GenBank/DDBJ whole genome shotgun (WGS) entry which is preliminary data.</text>
</comment>
<accession>A0ABQ1YM73</accession>
<reference evidence="2" key="1">
    <citation type="journal article" date="2019" name="Int. J. Syst. Evol. Microbiol.">
        <title>The Global Catalogue of Microorganisms (GCM) 10K type strain sequencing project: providing services to taxonomists for standard genome sequencing and annotation.</title>
        <authorList>
            <consortium name="The Broad Institute Genomics Platform"/>
            <consortium name="The Broad Institute Genome Sequencing Center for Infectious Disease"/>
            <person name="Wu L."/>
            <person name="Ma J."/>
        </authorList>
    </citation>
    <scope>NUCLEOTIDE SEQUENCE [LARGE SCALE GENOMIC DNA]</scope>
    <source>
        <strain evidence="2">CGMCC 1.15288</strain>
    </source>
</reference>
<gene>
    <name evidence="1" type="ORF">GCM10007423_18870</name>
</gene>
<protein>
    <submittedName>
        <fullName evidence="1">Uncharacterized protein</fullName>
    </submittedName>
</protein>
<evidence type="ECO:0000313" key="1">
    <source>
        <dbReference type="EMBL" id="GGH30614.1"/>
    </source>
</evidence>
<proteinExistence type="predicted"/>
<dbReference type="Proteomes" id="UP000600214">
    <property type="component" value="Unassembled WGS sequence"/>
</dbReference>